<dbReference type="STRING" id="569882.SAMN04490248_10288"/>
<dbReference type="GO" id="GO:0016853">
    <property type="term" value="F:isomerase activity"/>
    <property type="evidence" value="ECO:0007669"/>
    <property type="project" value="UniProtKB-KW"/>
</dbReference>
<evidence type="ECO:0000259" key="3">
    <source>
        <dbReference type="Pfam" id="PF01361"/>
    </source>
</evidence>
<keyword evidence="2" id="KW-0413">Isomerase</keyword>
<feature type="domain" description="4-oxalocrotonate tautomerase-like" evidence="3">
    <location>
        <begin position="2"/>
        <end position="61"/>
    </location>
</feature>
<dbReference type="PANTHER" id="PTHR35530:SF1">
    <property type="entry name" value="2-HYDROXYMUCONATE TAUTOMERASE"/>
    <property type="match status" value="1"/>
</dbReference>
<dbReference type="Proteomes" id="UP000198893">
    <property type="component" value="Unassembled WGS sequence"/>
</dbReference>
<comment type="similarity">
    <text evidence="1">Belongs to the 4-oxalocrotonate tautomerase family.</text>
</comment>
<organism evidence="4 5">
    <name type="scientific">Salinihabitans flavidus</name>
    <dbReference type="NCBI Taxonomy" id="569882"/>
    <lineage>
        <taxon>Bacteria</taxon>
        <taxon>Pseudomonadati</taxon>
        <taxon>Pseudomonadota</taxon>
        <taxon>Alphaproteobacteria</taxon>
        <taxon>Rhodobacterales</taxon>
        <taxon>Roseobacteraceae</taxon>
        <taxon>Salinihabitans</taxon>
    </lineage>
</organism>
<dbReference type="Gene3D" id="3.30.429.10">
    <property type="entry name" value="Macrophage Migration Inhibitory Factor"/>
    <property type="match status" value="1"/>
</dbReference>
<evidence type="ECO:0000313" key="5">
    <source>
        <dbReference type="Proteomes" id="UP000198893"/>
    </source>
</evidence>
<dbReference type="OrthoDB" id="8098375at2"/>
<dbReference type="SUPFAM" id="SSF55331">
    <property type="entry name" value="Tautomerase/MIF"/>
    <property type="match status" value="1"/>
</dbReference>
<gene>
    <name evidence="4" type="ORF">SAMN04490248_10288</name>
</gene>
<dbReference type="InterPro" id="IPR014347">
    <property type="entry name" value="Tautomerase/MIF_sf"/>
</dbReference>
<accession>A0A1H8MHQ5</accession>
<name>A0A1H8MHQ5_9RHOB</name>
<dbReference type="EMBL" id="FODS01000002">
    <property type="protein sequence ID" value="SEO16867.1"/>
    <property type="molecule type" value="Genomic_DNA"/>
</dbReference>
<dbReference type="PANTHER" id="PTHR35530">
    <property type="entry name" value="TAUTOMERASE-RELATED"/>
    <property type="match status" value="1"/>
</dbReference>
<evidence type="ECO:0000256" key="2">
    <source>
        <dbReference type="ARBA" id="ARBA00023235"/>
    </source>
</evidence>
<dbReference type="InterPro" id="IPR004370">
    <property type="entry name" value="4-OT-like_dom"/>
</dbReference>
<evidence type="ECO:0000256" key="1">
    <source>
        <dbReference type="ARBA" id="ARBA00006723"/>
    </source>
</evidence>
<sequence>MPLVDIQLIEGVFDADQKRKMIEDVTEAMVRIEGEPLRGVTWVRVQEIASGAWGIGGKAMTATDVKSAQAQSA</sequence>
<dbReference type="Pfam" id="PF01361">
    <property type="entry name" value="Tautomerase"/>
    <property type="match status" value="1"/>
</dbReference>
<reference evidence="4 5" key="1">
    <citation type="submission" date="2016-10" db="EMBL/GenBank/DDBJ databases">
        <authorList>
            <person name="de Groot N.N."/>
        </authorList>
    </citation>
    <scope>NUCLEOTIDE SEQUENCE [LARGE SCALE GENOMIC DNA]</scope>
    <source>
        <strain evidence="4 5">DSM 27842</strain>
    </source>
</reference>
<proteinExistence type="inferred from homology"/>
<protein>
    <submittedName>
        <fullName evidence="4">4-oxalocrotonate tautomerase</fullName>
    </submittedName>
</protein>
<evidence type="ECO:0000313" key="4">
    <source>
        <dbReference type="EMBL" id="SEO16867.1"/>
    </source>
</evidence>
<keyword evidence="5" id="KW-1185">Reference proteome</keyword>
<dbReference type="AlphaFoldDB" id="A0A1H8MHQ5"/>